<proteinExistence type="predicted"/>
<gene>
    <name evidence="1" type="ORF">DWW18_20000</name>
    <name evidence="3" type="ORF">DWZ68_17875</name>
    <name evidence="2" type="ORF">DXA50_19420</name>
</gene>
<evidence type="ECO:0000313" key="5">
    <source>
        <dbReference type="Proteomes" id="UP000286038"/>
    </source>
</evidence>
<accession>A0A412WU80</accession>
<evidence type="ECO:0000313" key="3">
    <source>
        <dbReference type="EMBL" id="RHM38281.1"/>
    </source>
</evidence>
<name>A0A412WU80_9BACT</name>
<reference evidence="4 5" key="1">
    <citation type="submission" date="2018-08" db="EMBL/GenBank/DDBJ databases">
        <title>A genome reference for cultivated species of the human gut microbiota.</title>
        <authorList>
            <person name="Zou Y."/>
            <person name="Xue W."/>
            <person name="Luo G."/>
        </authorList>
    </citation>
    <scope>NUCLEOTIDE SEQUENCE [LARGE SCALE GENOMIC DNA]</scope>
    <source>
        <strain evidence="1 4">AF14-49</strain>
        <strain evidence="3 5">AF34-33</strain>
        <strain evidence="2 6">OF02-7</strain>
    </source>
</reference>
<protein>
    <submittedName>
        <fullName evidence="1">Uncharacterized protein</fullName>
    </submittedName>
</protein>
<evidence type="ECO:0000313" key="6">
    <source>
        <dbReference type="Proteomes" id="UP000286063"/>
    </source>
</evidence>
<evidence type="ECO:0000313" key="2">
    <source>
        <dbReference type="EMBL" id="RGY11335.1"/>
    </source>
</evidence>
<dbReference type="EMBL" id="QSCR01000056">
    <property type="protein sequence ID" value="RGY11335.1"/>
    <property type="molecule type" value="Genomic_DNA"/>
</dbReference>
<dbReference type="Proteomes" id="UP000286038">
    <property type="component" value="Unassembled WGS sequence"/>
</dbReference>
<dbReference type="EMBL" id="QRZA01000050">
    <property type="protein sequence ID" value="RGV30783.1"/>
    <property type="molecule type" value="Genomic_DNA"/>
</dbReference>
<evidence type="ECO:0000313" key="1">
    <source>
        <dbReference type="EMBL" id="RGV30783.1"/>
    </source>
</evidence>
<dbReference type="Proteomes" id="UP000283589">
    <property type="component" value="Unassembled WGS sequence"/>
</dbReference>
<comment type="caution">
    <text evidence="1">The sequence shown here is derived from an EMBL/GenBank/DDBJ whole genome shotgun (WGS) entry which is preliminary data.</text>
</comment>
<dbReference type="EMBL" id="QRPV01000046">
    <property type="protein sequence ID" value="RHM38281.1"/>
    <property type="molecule type" value="Genomic_DNA"/>
</dbReference>
<dbReference type="Proteomes" id="UP000286063">
    <property type="component" value="Unassembled WGS sequence"/>
</dbReference>
<organism evidence="1 4">
    <name type="scientific">Butyricimonas virosa</name>
    <dbReference type="NCBI Taxonomy" id="544645"/>
    <lineage>
        <taxon>Bacteria</taxon>
        <taxon>Pseudomonadati</taxon>
        <taxon>Bacteroidota</taxon>
        <taxon>Bacteroidia</taxon>
        <taxon>Bacteroidales</taxon>
        <taxon>Odoribacteraceae</taxon>
        <taxon>Butyricimonas</taxon>
    </lineage>
</organism>
<dbReference type="AlphaFoldDB" id="A0A412WU80"/>
<sequence length="142" mass="16187">MGYVMNAAELKLQFFDKSWRPVLFVKCEVIHMVTGVTVRFFDLGGYNVTTISGLTEGQSYMVRYLQYGYADDWLESIIRISSPSTKVSLIFPTDGIIVTPNLLDTDCHQIRADDSTNDILVLIRDKIFTGILNEERFYSKIA</sequence>
<evidence type="ECO:0000313" key="4">
    <source>
        <dbReference type="Proteomes" id="UP000283589"/>
    </source>
</evidence>